<gene>
    <name evidence="7" type="primary">pgl</name>
    <name evidence="9" type="ORF">FHS89_002665</name>
</gene>
<protein>
    <recommendedName>
        <fullName evidence="6 7">6-phosphogluconolactonase</fullName>
        <shortName evidence="7">6PGL</shortName>
        <ecNumber evidence="5 7">3.1.1.31</ecNumber>
    </recommendedName>
</protein>
<dbReference type="GO" id="GO:0006098">
    <property type="term" value="P:pentose-phosphate shunt"/>
    <property type="evidence" value="ECO:0007669"/>
    <property type="project" value="UniProtKB-UniPathway"/>
</dbReference>
<comment type="caution">
    <text evidence="9">The sequence shown here is derived from an EMBL/GenBank/DDBJ whole genome shotgun (WGS) entry which is preliminary data.</text>
</comment>
<dbReference type="RefSeq" id="WP_184012428.1">
    <property type="nucleotide sequence ID" value="NZ_JACIJS010000008.1"/>
</dbReference>
<dbReference type="SUPFAM" id="SSF100950">
    <property type="entry name" value="NagB/RpiA/CoA transferase-like"/>
    <property type="match status" value="1"/>
</dbReference>
<sequence length="230" mass="24380">MTPRMVRYDSRAQQAQRLARTCVAQLSQTIEAKGHATLAVPGGSTPGPFLEAMSREKLDWSVVRVMLTDERLVPADHDRANAKLLRETLLQNEAAAARLIQLNPTPGLTPEEAAAEVTEHVLPVLPLDVCVLGMGADMHTASLFPGGDRLAEALAATAPTVIPMRAPGAAEPRLTLTAPVLQTATHIHILIQGQEKHDALDQALATTSALEAPIRAILAAPAGATVHYAD</sequence>
<comment type="catalytic activity">
    <reaction evidence="1 7">
        <text>6-phospho-D-glucono-1,5-lactone + H2O = 6-phospho-D-gluconate + H(+)</text>
        <dbReference type="Rhea" id="RHEA:12556"/>
        <dbReference type="ChEBI" id="CHEBI:15377"/>
        <dbReference type="ChEBI" id="CHEBI:15378"/>
        <dbReference type="ChEBI" id="CHEBI:57955"/>
        <dbReference type="ChEBI" id="CHEBI:58759"/>
        <dbReference type="EC" id="3.1.1.31"/>
    </reaction>
</comment>
<evidence type="ECO:0000313" key="9">
    <source>
        <dbReference type="EMBL" id="MBB5516625.1"/>
    </source>
</evidence>
<accession>A0A840X462</accession>
<evidence type="ECO:0000259" key="8">
    <source>
        <dbReference type="Pfam" id="PF01182"/>
    </source>
</evidence>
<evidence type="ECO:0000256" key="1">
    <source>
        <dbReference type="ARBA" id="ARBA00000832"/>
    </source>
</evidence>
<dbReference type="UniPathway" id="UPA00115">
    <property type="reaction ID" value="UER00409"/>
</dbReference>
<dbReference type="PANTHER" id="PTHR11054:SF0">
    <property type="entry name" value="6-PHOSPHOGLUCONOLACTONASE"/>
    <property type="match status" value="1"/>
</dbReference>
<dbReference type="GO" id="GO:0017057">
    <property type="term" value="F:6-phosphogluconolactonase activity"/>
    <property type="evidence" value="ECO:0007669"/>
    <property type="project" value="UniProtKB-UniRule"/>
</dbReference>
<dbReference type="InterPro" id="IPR039104">
    <property type="entry name" value="6PGL"/>
</dbReference>
<dbReference type="InterPro" id="IPR006148">
    <property type="entry name" value="Glc/Gal-6P_isomerase"/>
</dbReference>
<comment type="pathway">
    <text evidence="3 7">Carbohydrate degradation; pentose phosphate pathway; D-ribulose 5-phosphate from D-glucose 6-phosphate (oxidative stage): step 2/3.</text>
</comment>
<evidence type="ECO:0000256" key="4">
    <source>
        <dbReference type="ARBA" id="ARBA00010662"/>
    </source>
</evidence>
<evidence type="ECO:0000256" key="5">
    <source>
        <dbReference type="ARBA" id="ARBA00013198"/>
    </source>
</evidence>
<evidence type="ECO:0000256" key="7">
    <source>
        <dbReference type="RuleBase" id="RU365095"/>
    </source>
</evidence>
<dbReference type="EC" id="3.1.1.31" evidence="5 7"/>
<keyword evidence="10" id="KW-1185">Reference proteome</keyword>
<dbReference type="EMBL" id="JACIJS010000008">
    <property type="protein sequence ID" value="MBB5516625.1"/>
    <property type="molecule type" value="Genomic_DNA"/>
</dbReference>
<organism evidence="9 10">
    <name type="scientific">Rubricella aquisinus</name>
    <dbReference type="NCBI Taxonomy" id="2028108"/>
    <lineage>
        <taxon>Bacteria</taxon>
        <taxon>Pseudomonadati</taxon>
        <taxon>Pseudomonadota</taxon>
        <taxon>Alphaproteobacteria</taxon>
        <taxon>Rhodobacterales</taxon>
        <taxon>Paracoccaceae</taxon>
        <taxon>Rubricella</taxon>
    </lineage>
</organism>
<dbReference type="InterPro" id="IPR037171">
    <property type="entry name" value="NagB/RpiA_transferase-like"/>
</dbReference>
<comment type="function">
    <text evidence="2 7">Hydrolysis of 6-phosphogluconolactone to 6-phosphogluconate.</text>
</comment>
<feature type="domain" description="Glucosamine/galactosamine-6-phosphate isomerase" evidence="8">
    <location>
        <begin position="10"/>
        <end position="218"/>
    </location>
</feature>
<reference evidence="9 10" key="1">
    <citation type="submission" date="2020-08" db="EMBL/GenBank/DDBJ databases">
        <title>Genomic Encyclopedia of Type Strains, Phase IV (KMG-IV): sequencing the most valuable type-strain genomes for metagenomic binning, comparative biology and taxonomic classification.</title>
        <authorList>
            <person name="Goeker M."/>
        </authorList>
    </citation>
    <scope>NUCLEOTIDE SEQUENCE [LARGE SCALE GENOMIC DNA]</scope>
    <source>
        <strain evidence="9 10">DSM 103377</strain>
    </source>
</reference>
<name>A0A840X462_9RHOB</name>
<comment type="similarity">
    <text evidence="4 7">Belongs to the glucosamine/galactosamine-6-phosphate isomerase family. 6-phosphogluconolactonase subfamily.</text>
</comment>
<evidence type="ECO:0000256" key="3">
    <source>
        <dbReference type="ARBA" id="ARBA00004961"/>
    </source>
</evidence>
<dbReference type="GO" id="GO:0005975">
    <property type="term" value="P:carbohydrate metabolic process"/>
    <property type="evidence" value="ECO:0007669"/>
    <property type="project" value="UniProtKB-UniRule"/>
</dbReference>
<dbReference type="Pfam" id="PF01182">
    <property type="entry name" value="Glucosamine_iso"/>
    <property type="match status" value="1"/>
</dbReference>
<dbReference type="Proteomes" id="UP000553766">
    <property type="component" value="Unassembled WGS sequence"/>
</dbReference>
<dbReference type="AlphaFoldDB" id="A0A840X462"/>
<proteinExistence type="inferred from homology"/>
<evidence type="ECO:0000256" key="6">
    <source>
        <dbReference type="ARBA" id="ARBA00020337"/>
    </source>
</evidence>
<dbReference type="NCBIfam" id="TIGR01198">
    <property type="entry name" value="pgl"/>
    <property type="match status" value="1"/>
</dbReference>
<dbReference type="Gene3D" id="3.40.50.1360">
    <property type="match status" value="1"/>
</dbReference>
<evidence type="ECO:0000313" key="10">
    <source>
        <dbReference type="Proteomes" id="UP000553766"/>
    </source>
</evidence>
<dbReference type="CDD" id="cd01400">
    <property type="entry name" value="6PGL"/>
    <property type="match status" value="1"/>
</dbReference>
<evidence type="ECO:0000256" key="2">
    <source>
        <dbReference type="ARBA" id="ARBA00002681"/>
    </source>
</evidence>
<keyword evidence="7 9" id="KW-0378">Hydrolase</keyword>
<dbReference type="InterPro" id="IPR005900">
    <property type="entry name" value="6-phosphogluconolactonase_DevB"/>
</dbReference>
<dbReference type="PANTHER" id="PTHR11054">
    <property type="entry name" value="6-PHOSPHOGLUCONOLACTONASE"/>
    <property type="match status" value="1"/>
</dbReference>